<comment type="similarity">
    <text evidence="1 6">Belongs to the class I-like SAM-binding methyltransferase superfamily. RsmB/NOP family.</text>
</comment>
<feature type="domain" description="SAM-dependent MTase RsmB/NOP-type" evidence="8">
    <location>
        <begin position="219"/>
        <end position="526"/>
    </location>
</feature>
<dbReference type="InterPro" id="IPR035926">
    <property type="entry name" value="NusB-like_sf"/>
</dbReference>
<feature type="binding site" evidence="6">
    <location>
        <begin position="322"/>
        <end position="328"/>
    </location>
    <ligand>
        <name>S-adenosyl-L-methionine</name>
        <dbReference type="ChEBI" id="CHEBI:59789"/>
    </ligand>
</feature>
<keyword evidence="3 6" id="KW-0808">Transferase</keyword>
<dbReference type="InterPro" id="IPR049560">
    <property type="entry name" value="MeTrfase_RsmB-F_NOP2_cat"/>
</dbReference>
<dbReference type="Proteomes" id="UP000234206">
    <property type="component" value="Unassembled WGS sequence"/>
</dbReference>
<dbReference type="GO" id="GO:0003723">
    <property type="term" value="F:RNA binding"/>
    <property type="evidence" value="ECO:0007669"/>
    <property type="project" value="UniProtKB-UniRule"/>
</dbReference>
<protein>
    <submittedName>
        <fullName evidence="9">Methyltransferase</fullName>
    </submittedName>
</protein>
<keyword evidence="5 6" id="KW-0694">RNA-binding</keyword>
<dbReference type="InterPro" id="IPR006027">
    <property type="entry name" value="NusB_RsmB_TIM44"/>
</dbReference>
<dbReference type="CDD" id="cd02440">
    <property type="entry name" value="AdoMet_MTases"/>
    <property type="match status" value="1"/>
</dbReference>
<feature type="binding site" evidence="6">
    <location>
        <position position="379"/>
    </location>
    <ligand>
        <name>S-adenosyl-L-methionine</name>
        <dbReference type="ChEBI" id="CHEBI:59789"/>
    </ligand>
</feature>
<keyword evidence="10" id="KW-1185">Reference proteome</keyword>
<sequence length="530" mass="56810">MRRSSVAEQEITRSRGGPRRDDRRGERRGGPQGQRREGGPRGEHGRSAHAPRQRSRKADAPRTAAWHLLGGVDEGAYANLELPHVMRRFRLSGRDAAFATELAFGTVRRQGFYDLVIARATGREVEGLDPELLRTLRLGAHQALSMRVPPHAAADQTVALARWVNGSGPARLVNAAMHRMTEKDAEAWMDEVTEGLSGPDLLAARHSHPTWMVRALMAGLLDRGRPAEEVEALLESHNTPALVSLVARPGWVEVDELLEQPTVEDGRWAPTAVTLTEGAPGGIRAVEEGRAGVQDEGSQLAALALAGAPTLGEDTGAWLDLCAGPGGKAALLATTAHRRGARLVANEVHQHRADLVERALHPVNVPEADQPEVEVVVGDGAEYATAHRDAFDRVLVDVPCTGLGALRRRPEARWRRQPADLAQLAPTQRALLGGALDAVRPGGVVAYVTCSPHPAETSVVVDDVVARRGDAELLEVAPVLREVAPALADAELEVAAGAKGARATSVQLWPHVHGTDAMYIALLRRTPEAS</sequence>
<comment type="caution">
    <text evidence="9">The sequence shown here is derived from an EMBL/GenBank/DDBJ whole genome shotgun (WGS) entry which is preliminary data.</text>
</comment>
<reference evidence="9 10" key="1">
    <citation type="submission" date="2017-12" db="EMBL/GenBank/DDBJ databases">
        <title>Phylogenetic diversity of female urinary microbiome.</title>
        <authorList>
            <person name="Thomas-White K."/>
            <person name="Wolfe A.J."/>
        </authorList>
    </citation>
    <scope>NUCLEOTIDE SEQUENCE [LARGE SCALE GENOMIC DNA]</scope>
    <source>
        <strain evidence="9 10">UMB1298</strain>
    </source>
</reference>
<dbReference type="PROSITE" id="PS01153">
    <property type="entry name" value="NOL1_NOP2_SUN"/>
    <property type="match status" value="1"/>
</dbReference>
<feature type="compositionally biased region" description="Basic and acidic residues" evidence="7">
    <location>
        <begin position="10"/>
        <end position="46"/>
    </location>
</feature>
<dbReference type="InterPro" id="IPR023267">
    <property type="entry name" value="RCMT"/>
</dbReference>
<dbReference type="InterPro" id="IPR018314">
    <property type="entry name" value="RsmB/NOL1/NOP2-like_CS"/>
</dbReference>
<gene>
    <name evidence="9" type="ORF">CYJ76_07705</name>
</gene>
<evidence type="ECO:0000256" key="1">
    <source>
        <dbReference type="ARBA" id="ARBA00007494"/>
    </source>
</evidence>
<dbReference type="Pfam" id="PF01029">
    <property type="entry name" value="NusB"/>
    <property type="match status" value="1"/>
</dbReference>
<organism evidence="9 10">
    <name type="scientific">Kytococcus schroeteri</name>
    <dbReference type="NCBI Taxonomy" id="138300"/>
    <lineage>
        <taxon>Bacteria</taxon>
        <taxon>Bacillati</taxon>
        <taxon>Actinomycetota</taxon>
        <taxon>Actinomycetes</taxon>
        <taxon>Micrococcales</taxon>
        <taxon>Kytococcaceae</taxon>
        <taxon>Kytococcus</taxon>
    </lineage>
</organism>
<dbReference type="EMBL" id="PKIZ01000013">
    <property type="protein sequence ID" value="PKZ41435.1"/>
    <property type="molecule type" value="Genomic_DNA"/>
</dbReference>
<name>A0A2I1P9Y3_9MICO</name>
<feature type="active site" description="Nucleophile" evidence="6">
    <location>
        <position position="450"/>
    </location>
</feature>
<dbReference type="GO" id="GO:0001510">
    <property type="term" value="P:RNA methylation"/>
    <property type="evidence" value="ECO:0007669"/>
    <property type="project" value="InterPro"/>
</dbReference>
<dbReference type="PRINTS" id="PR02008">
    <property type="entry name" value="RCMTFAMILY"/>
</dbReference>
<evidence type="ECO:0000259" key="8">
    <source>
        <dbReference type="PROSITE" id="PS51686"/>
    </source>
</evidence>
<evidence type="ECO:0000256" key="6">
    <source>
        <dbReference type="PROSITE-ProRule" id="PRU01023"/>
    </source>
</evidence>
<evidence type="ECO:0000256" key="7">
    <source>
        <dbReference type="SAM" id="MobiDB-lite"/>
    </source>
</evidence>
<evidence type="ECO:0000256" key="5">
    <source>
        <dbReference type="ARBA" id="ARBA00022884"/>
    </source>
</evidence>
<dbReference type="InterPro" id="IPR001678">
    <property type="entry name" value="MeTrfase_RsmB-F_NOP2_dom"/>
</dbReference>
<evidence type="ECO:0000256" key="4">
    <source>
        <dbReference type="ARBA" id="ARBA00022691"/>
    </source>
</evidence>
<dbReference type="PROSITE" id="PS51686">
    <property type="entry name" value="SAM_MT_RSMB_NOP"/>
    <property type="match status" value="1"/>
</dbReference>
<dbReference type="Gene3D" id="3.40.50.150">
    <property type="entry name" value="Vaccinia Virus protein VP39"/>
    <property type="match status" value="1"/>
</dbReference>
<evidence type="ECO:0000313" key="9">
    <source>
        <dbReference type="EMBL" id="PKZ41435.1"/>
    </source>
</evidence>
<keyword evidence="2 6" id="KW-0489">Methyltransferase</keyword>
<evidence type="ECO:0000313" key="10">
    <source>
        <dbReference type="Proteomes" id="UP000234206"/>
    </source>
</evidence>
<dbReference type="SUPFAM" id="SSF48013">
    <property type="entry name" value="NusB-like"/>
    <property type="match status" value="1"/>
</dbReference>
<dbReference type="OrthoDB" id="9810297at2"/>
<proteinExistence type="inferred from homology"/>
<dbReference type="GO" id="GO:0008173">
    <property type="term" value="F:RNA methyltransferase activity"/>
    <property type="evidence" value="ECO:0007669"/>
    <property type="project" value="InterPro"/>
</dbReference>
<feature type="region of interest" description="Disordered" evidence="7">
    <location>
        <begin position="1"/>
        <end position="61"/>
    </location>
</feature>
<feature type="binding site" evidence="6">
    <location>
        <position position="397"/>
    </location>
    <ligand>
        <name>S-adenosyl-L-methionine</name>
        <dbReference type="ChEBI" id="CHEBI:59789"/>
    </ligand>
</feature>
<dbReference type="InterPro" id="IPR029063">
    <property type="entry name" value="SAM-dependent_MTases_sf"/>
</dbReference>
<feature type="binding site" evidence="6">
    <location>
        <position position="347"/>
    </location>
    <ligand>
        <name>S-adenosyl-L-methionine</name>
        <dbReference type="ChEBI" id="CHEBI:59789"/>
    </ligand>
</feature>
<dbReference type="PANTHER" id="PTHR22807">
    <property type="entry name" value="NOP2 YEAST -RELATED NOL1/NOP2/FMU SUN DOMAIN-CONTAINING"/>
    <property type="match status" value="1"/>
</dbReference>
<dbReference type="GO" id="GO:0006355">
    <property type="term" value="P:regulation of DNA-templated transcription"/>
    <property type="evidence" value="ECO:0007669"/>
    <property type="project" value="InterPro"/>
</dbReference>
<dbReference type="AlphaFoldDB" id="A0A2I1P9Y3"/>
<accession>A0A2I1P9Y3</accession>
<dbReference type="Pfam" id="PF01189">
    <property type="entry name" value="Methyltr_RsmB-F"/>
    <property type="match status" value="1"/>
</dbReference>
<evidence type="ECO:0000256" key="2">
    <source>
        <dbReference type="ARBA" id="ARBA00022603"/>
    </source>
</evidence>
<keyword evidence="4 6" id="KW-0949">S-adenosyl-L-methionine</keyword>
<dbReference type="SUPFAM" id="SSF53335">
    <property type="entry name" value="S-adenosyl-L-methionine-dependent methyltransferases"/>
    <property type="match status" value="1"/>
</dbReference>
<dbReference type="Gene3D" id="1.10.940.10">
    <property type="entry name" value="NusB-like"/>
    <property type="match status" value="1"/>
</dbReference>
<evidence type="ECO:0000256" key="3">
    <source>
        <dbReference type="ARBA" id="ARBA00022679"/>
    </source>
</evidence>
<dbReference type="PANTHER" id="PTHR22807:SF53">
    <property type="entry name" value="RIBOSOMAL RNA SMALL SUBUNIT METHYLTRANSFERASE B-RELATED"/>
    <property type="match status" value="1"/>
</dbReference>